<evidence type="ECO:0000256" key="1">
    <source>
        <dbReference type="ARBA" id="ARBA00010587"/>
    </source>
</evidence>
<evidence type="ECO:0000256" key="4">
    <source>
        <dbReference type="ARBA" id="ARBA00023004"/>
    </source>
</evidence>
<keyword evidence="3" id="KW-0479">Metal-binding</keyword>
<dbReference type="Gene3D" id="1.20.120.50">
    <property type="entry name" value="Hemerythrin-like"/>
    <property type="match status" value="1"/>
</dbReference>
<dbReference type="eggNOG" id="COG2703">
    <property type="taxonomic scope" value="Bacteria"/>
</dbReference>
<reference evidence="6 7" key="1">
    <citation type="submission" date="2009-01" db="EMBL/GenBank/DDBJ databases">
        <title>Complete sequence of Geobacter sp. FRC-32.</title>
        <authorList>
            <consortium name="US DOE Joint Genome Institute"/>
            <person name="Lucas S."/>
            <person name="Copeland A."/>
            <person name="Lapidus A."/>
            <person name="Glavina del Rio T."/>
            <person name="Dalin E."/>
            <person name="Tice H."/>
            <person name="Bruce D."/>
            <person name="Goodwin L."/>
            <person name="Pitluck S."/>
            <person name="Saunders E."/>
            <person name="Brettin T."/>
            <person name="Detter J.C."/>
            <person name="Han C."/>
            <person name="Larimer F."/>
            <person name="Land M."/>
            <person name="Hauser L."/>
            <person name="Kyrpides N."/>
            <person name="Ovchinnikova G."/>
            <person name="Kostka J."/>
            <person name="Richardson P."/>
        </authorList>
    </citation>
    <scope>NUCLEOTIDE SEQUENCE [LARGE SCALE GENOMIC DNA]</scope>
    <source>
        <strain evidence="7">DSM 22248 / JCM 15807 / FRC-32</strain>
    </source>
</reference>
<dbReference type="PANTHER" id="PTHR37164">
    <property type="entry name" value="BACTERIOHEMERYTHRIN"/>
    <property type="match status" value="1"/>
</dbReference>
<dbReference type="NCBIfam" id="TIGR02481">
    <property type="entry name" value="hemeryth_dom"/>
    <property type="match status" value="1"/>
</dbReference>
<dbReference type="SUPFAM" id="SSF47188">
    <property type="entry name" value="Hemerythrin-like"/>
    <property type="match status" value="1"/>
</dbReference>
<dbReference type="KEGG" id="geo:Geob_2307"/>
<dbReference type="PROSITE" id="PS00550">
    <property type="entry name" value="HEMERYTHRINS"/>
    <property type="match status" value="1"/>
</dbReference>
<dbReference type="RefSeq" id="WP_012647390.1">
    <property type="nucleotide sequence ID" value="NC_011979.1"/>
</dbReference>
<dbReference type="Proteomes" id="UP000007721">
    <property type="component" value="Chromosome"/>
</dbReference>
<dbReference type="InterPro" id="IPR012827">
    <property type="entry name" value="Hemerythrin_metal-bd"/>
</dbReference>
<dbReference type="InterPro" id="IPR012312">
    <property type="entry name" value="Hemerythrin-like"/>
</dbReference>
<protein>
    <submittedName>
        <fullName evidence="6">Hemerythrin family protein</fullName>
    </submittedName>
</protein>
<proteinExistence type="inferred from homology"/>
<keyword evidence="2" id="KW-0813">Transport</keyword>
<dbReference type="Pfam" id="PF01814">
    <property type="entry name" value="Hemerythrin"/>
    <property type="match status" value="1"/>
</dbReference>
<dbReference type="InterPro" id="IPR016131">
    <property type="entry name" value="Haemerythrin_Fe_BS"/>
</dbReference>
<dbReference type="STRING" id="316067.Geob_2307"/>
<dbReference type="PANTHER" id="PTHR37164:SF1">
    <property type="entry name" value="BACTERIOHEMERYTHRIN"/>
    <property type="match status" value="1"/>
</dbReference>
<comment type="similarity">
    <text evidence="1">Belongs to the hemerythrin family.</text>
</comment>
<dbReference type="NCBIfam" id="NF033749">
    <property type="entry name" value="bact_hemeryth"/>
    <property type="match status" value="1"/>
</dbReference>
<evidence type="ECO:0000256" key="3">
    <source>
        <dbReference type="ARBA" id="ARBA00022723"/>
    </source>
</evidence>
<gene>
    <name evidence="6" type="ordered locus">Geob_2307</name>
</gene>
<sequence length="132" mass="15663">MQLVKWDNTLTLGVEPFDDHHKHLVCLLNETYDLFIAGEKPSSLEEVIDELIDYATYHFSSEELWMVKLNYPKQEEHKKQHEEFSSRVVNFQRDLIQKGSTSTLEVLSFLQRWLVEHIKHSDGEYSRFIHNG</sequence>
<keyword evidence="7" id="KW-1185">Reference proteome</keyword>
<dbReference type="EMBL" id="CP001390">
    <property type="protein sequence ID" value="ACM20661.1"/>
    <property type="molecule type" value="Genomic_DNA"/>
</dbReference>
<dbReference type="GO" id="GO:0005344">
    <property type="term" value="F:oxygen carrier activity"/>
    <property type="evidence" value="ECO:0007669"/>
    <property type="project" value="UniProtKB-KW"/>
</dbReference>
<dbReference type="GO" id="GO:0046872">
    <property type="term" value="F:metal ion binding"/>
    <property type="evidence" value="ECO:0007669"/>
    <property type="project" value="UniProtKB-KW"/>
</dbReference>
<keyword evidence="2" id="KW-0561">Oxygen transport</keyword>
<evidence type="ECO:0000313" key="7">
    <source>
        <dbReference type="Proteomes" id="UP000007721"/>
    </source>
</evidence>
<dbReference type="InterPro" id="IPR035938">
    <property type="entry name" value="Hemerythrin-like_sf"/>
</dbReference>
<evidence type="ECO:0000256" key="2">
    <source>
        <dbReference type="ARBA" id="ARBA00022621"/>
    </source>
</evidence>
<dbReference type="InterPro" id="IPR050669">
    <property type="entry name" value="Hemerythrin"/>
</dbReference>
<evidence type="ECO:0000313" key="6">
    <source>
        <dbReference type="EMBL" id="ACM20661.1"/>
    </source>
</evidence>
<evidence type="ECO:0000259" key="5">
    <source>
        <dbReference type="Pfam" id="PF01814"/>
    </source>
</evidence>
<dbReference type="OrthoDB" id="9774644at2"/>
<dbReference type="AlphaFoldDB" id="B9LZA8"/>
<name>B9LZA8_GEODF</name>
<dbReference type="CDD" id="cd12107">
    <property type="entry name" value="Hemerythrin"/>
    <property type="match status" value="1"/>
</dbReference>
<keyword evidence="4" id="KW-0408">Iron</keyword>
<organism evidence="6 7">
    <name type="scientific">Geotalea daltonii (strain DSM 22248 / JCM 15807 / FRC-32)</name>
    <name type="common">Geobacter daltonii</name>
    <dbReference type="NCBI Taxonomy" id="316067"/>
    <lineage>
        <taxon>Bacteria</taxon>
        <taxon>Pseudomonadati</taxon>
        <taxon>Thermodesulfobacteriota</taxon>
        <taxon>Desulfuromonadia</taxon>
        <taxon>Geobacterales</taxon>
        <taxon>Geobacteraceae</taxon>
        <taxon>Geotalea</taxon>
    </lineage>
</organism>
<feature type="domain" description="Hemerythrin-like" evidence="5">
    <location>
        <begin position="13"/>
        <end position="125"/>
    </location>
</feature>
<dbReference type="HOGENOM" id="CLU_086902_3_1_7"/>
<accession>B9LZA8</accession>